<dbReference type="InterPro" id="IPR001127">
    <property type="entry name" value="PTS_EIIA_1_perm"/>
</dbReference>
<dbReference type="RefSeq" id="WP_134167887.1">
    <property type="nucleotide sequence ID" value="NZ_SODD01000003.1"/>
</dbReference>
<dbReference type="Pfam" id="PF00358">
    <property type="entry name" value="PTS_EIIA_1"/>
    <property type="match status" value="1"/>
</dbReference>
<dbReference type="Proteomes" id="UP000294743">
    <property type="component" value="Unassembled WGS sequence"/>
</dbReference>
<keyword evidence="4" id="KW-0808">Transferase</keyword>
<dbReference type="SUPFAM" id="SSF51261">
    <property type="entry name" value="Duplicated hybrid motif"/>
    <property type="match status" value="1"/>
</dbReference>
<dbReference type="OrthoDB" id="92465at2"/>
<organism evidence="8 9">
    <name type="scientific">Breznakia blatticola</name>
    <dbReference type="NCBI Taxonomy" id="1754012"/>
    <lineage>
        <taxon>Bacteria</taxon>
        <taxon>Bacillati</taxon>
        <taxon>Bacillota</taxon>
        <taxon>Erysipelotrichia</taxon>
        <taxon>Erysipelotrichales</taxon>
        <taxon>Erysipelotrichaceae</taxon>
        <taxon>Breznakia</taxon>
    </lineage>
</organism>
<dbReference type="EMBL" id="SODD01000003">
    <property type="protein sequence ID" value="TDW25797.1"/>
    <property type="molecule type" value="Genomic_DNA"/>
</dbReference>
<protein>
    <submittedName>
        <fullName evidence="8">PTS system IIA component (Glc family)</fullName>
    </submittedName>
</protein>
<evidence type="ECO:0000256" key="5">
    <source>
        <dbReference type="ARBA" id="ARBA00022683"/>
    </source>
</evidence>
<evidence type="ECO:0000256" key="6">
    <source>
        <dbReference type="ARBA" id="ARBA00022777"/>
    </source>
</evidence>
<keyword evidence="5" id="KW-0598">Phosphotransferase system</keyword>
<dbReference type="PANTHER" id="PTHR45008">
    <property type="entry name" value="PTS SYSTEM GLUCOSE-SPECIFIC EIIA COMPONENT"/>
    <property type="match status" value="1"/>
</dbReference>
<keyword evidence="3" id="KW-0762">Sugar transport</keyword>
<evidence type="ECO:0000256" key="3">
    <source>
        <dbReference type="ARBA" id="ARBA00022597"/>
    </source>
</evidence>
<comment type="caution">
    <text evidence="8">The sequence shown here is derived from an EMBL/GenBank/DDBJ whole genome shotgun (WGS) entry which is preliminary data.</text>
</comment>
<keyword evidence="9" id="KW-1185">Reference proteome</keyword>
<dbReference type="InterPro" id="IPR011055">
    <property type="entry name" value="Dup_hybrid_motif"/>
</dbReference>
<proteinExistence type="predicted"/>
<gene>
    <name evidence="8" type="ORF">EDD63_10384</name>
</gene>
<dbReference type="FunFam" id="2.70.70.10:FF:000001">
    <property type="entry name" value="PTS system glucose-specific IIA component"/>
    <property type="match status" value="1"/>
</dbReference>
<sequence length="164" mass="17609">MSLLKKLGKKELQLFADTDVVSPVNGEIIPASEINDGVFAQEMMGQTIGIIPSDGTVVSPVNGTIVALYPTGHAFGIMGKNGNGYLIHIGINTSSMNGKGFKCFVQQGDEVAAGQKIIDVDLSEVKKEGHDTTIMIIVTDKAKDDYKIDFIDPTIVERANKINK</sequence>
<evidence type="ECO:0000256" key="4">
    <source>
        <dbReference type="ARBA" id="ARBA00022679"/>
    </source>
</evidence>
<dbReference type="GO" id="GO:0005737">
    <property type="term" value="C:cytoplasm"/>
    <property type="evidence" value="ECO:0007669"/>
    <property type="project" value="UniProtKB-SubCell"/>
</dbReference>
<dbReference type="AlphaFoldDB" id="A0A4R8ABH0"/>
<dbReference type="Gene3D" id="2.70.70.10">
    <property type="entry name" value="Glucose Permease (Domain IIA)"/>
    <property type="match status" value="1"/>
</dbReference>
<evidence type="ECO:0000313" key="8">
    <source>
        <dbReference type="EMBL" id="TDW25797.1"/>
    </source>
</evidence>
<name>A0A4R8ABH0_9FIRM</name>
<accession>A0A4R8ABH0</accession>
<feature type="domain" description="PTS EIIA type-1" evidence="7">
    <location>
        <begin position="36"/>
        <end position="140"/>
    </location>
</feature>
<evidence type="ECO:0000313" key="9">
    <source>
        <dbReference type="Proteomes" id="UP000294743"/>
    </source>
</evidence>
<dbReference type="GO" id="GO:0016301">
    <property type="term" value="F:kinase activity"/>
    <property type="evidence" value="ECO:0007669"/>
    <property type="project" value="UniProtKB-KW"/>
</dbReference>
<keyword evidence="6" id="KW-0418">Kinase</keyword>
<dbReference type="GO" id="GO:0009401">
    <property type="term" value="P:phosphoenolpyruvate-dependent sugar phosphotransferase system"/>
    <property type="evidence" value="ECO:0007669"/>
    <property type="project" value="UniProtKB-KW"/>
</dbReference>
<evidence type="ECO:0000256" key="1">
    <source>
        <dbReference type="ARBA" id="ARBA00004496"/>
    </source>
</evidence>
<dbReference type="PROSITE" id="PS51093">
    <property type="entry name" value="PTS_EIIA_TYPE_1"/>
    <property type="match status" value="1"/>
</dbReference>
<dbReference type="NCBIfam" id="TIGR00830">
    <property type="entry name" value="PTBA"/>
    <property type="match status" value="1"/>
</dbReference>
<comment type="subcellular location">
    <subcellularLocation>
        <location evidence="1">Cytoplasm</location>
    </subcellularLocation>
</comment>
<reference evidence="8 9" key="1">
    <citation type="submission" date="2019-03" db="EMBL/GenBank/DDBJ databases">
        <title>Genomic Encyclopedia of Type Strains, Phase IV (KMG-IV): sequencing the most valuable type-strain genomes for metagenomic binning, comparative biology and taxonomic classification.</title>
        <authorList>
            <person name="Goeker M."/>
        </authorList>
    </citation>
    <scope>NUCLEOTIDE SEQUENCE [LARGE SCALE GENOMIC DNA]</scope>
    <source>
        <strain evidence="8 9">DSM 28867</strain>
    </source>
</reference>
<keyword evidence="2" id="KW-0813">Transport</keyword>
<evidence type="ECO:0000259" key="7">
    <source>
        <dbReference type="PROSITE" id="PS51093"/>
    </source>
</evidence>
<dbReference type="InterPro" id="IPR050890">
    <property type="entry name" value="PTS_EIIA_component"/>
</dbReference>
<dbReference type="PANTHER" id="PTHR45008:SF1">
    <property type="entry name" value="PTS SYSTEM GLUCOSE-SPECIFIC EIIA COMPONENT"/>
    <property type="match status" value="1"/>
</dbReference>
<evidence type="ECO:0000256" key="2">
    <source>
        <dbReference type="ARBA" id="ARBA00022448"/>
    </source>
</evidence>